<dbReference type="KEGG" id="osn:115226022"/>
<dbReference type="InterPro" id="IPR056737">
    <property type="entry name" value="Beta-prop_ATRN-MKLN-like"/>
</dbReference>
<sequence length="626" mass="70940">MEKVVTGNEIPMEALYDTFEVPTSKQFETICFSTRKWKRMETLELNPKRRRPLLSSDNGYKPGKSCFGVAGRVVFAVMKEAHMKATVLAFEGIICLIKKYMSTDCFEILLIWNTMLIHLYSDNNHALEGFNATYTITDCPYNCSKQGDCRNHTCVCHFWFTGKGCEKRSCSTDLCHGHGKCDTNKERCICDDGYVGANCDLLLKNDSGQGQWYILSKSSNIFTPRTGHIGIFVPKSNSLWIFGGFTLNKIVNDLLYYSFNTNQWENVSKTSPWPVPRYGHAGAEFEDCLYIYGGIIATRVYSDELWMFNTTLGHWYLIAEKNRHTPPSLTSHTLTRVNNWLYLFGGLLMNGSFSSDMYRVNLTSGVWEHVKIRGGRTFMRRLAGHTTVFHQESNSLLVFGGFWMESASASQRTNSLHAFHLKERYWSKMAHPYTQSKHRPRVIAHHSAVLMGNYLVIFGGNSHVHNDWKICYDGELYLYNIGCHTWVSHGALEERIMSKMEEFRTSNMPKVGRFGHSAAVAYGNILLIAGGYAGRVLGDLVAYKVPSLIASSHPEIEIDYCEGVDIESMCLENPECLMCELKDTLALGCVHYNNRKVNNSDHIIATVENSPLKQPIISPQLTTTAI</sequence>
<dbReference type="RefSeq" id="XP_036356660.1">
    <property type="nucleotide sequence ID" value="XM_036500767.1"/>
</dbReference>
<dbReference type="Pfam" id="PF24981">
    <property type="entry name" value="Beta-prop_ATRN-LZTR1"/>
    <property type="match status" value="1"/>
</dbReference>
<reference evidence="7" key="1">
    <citation type="submission" date="2025-08" db="UniProtKB">
        <authorList>
            <consortium name="RefSeq"/>
        </authorList>
    </citation>
    <scope>IDENTIFICATION</scope>
</reference>
<evidence type="ECO:0000256" key="2">
    <source>
        <dbReference type="ARBA" id="ARBA00022737"/>
    </source>
</evidence>
<evidence type="ECO:0000259" key="5">
    <source>
        <dbReference type="PROSITE" id="PS50026"/>
    </source>
</evidence>
<keyword evidence="1" id="KW-0880">Kelch repeat</keyword>
<keyword evidence="3 4" id="KW-1015">Disulfide bond</keyword>
<accession>A0A7E6EP04</accession>
<evidence type="ECO:0000313" key="6">
    <source>
        <dbReference type="Proteomes" id="UP000515154"/>
    </source>
</evidence>
<dbReference type="PROSITE" id="PS50026">
    <property type="entry name" value="EGF_3"/>
    <property type="match status" value="1"/>
</dbReference>
<feature type="disulfide bond" evidence="4">
    <location>
        <begin position="190"/>
        <end position="199"/>
    </location>
</feature>
<dbReference type="InterPro" id="IPR000742">
    <property type="entry name" value="EGF"/>
</dbReference>
<dbReference type="PANTHER" id="PTHR23244">
    <property type="entry name" value="KELCH REPEAT DOMAIN"/>
    <property type="match status" value="1"/>
</dbReference>
<dbReference type="InterPro" id="IPR013111">
    <property type="entry name" value="EGF_extracell"/>
</dbReference>
<keyword evidence="6" id="KW-1185">Reference proteome</keyword>
<dbReference type="SMART" id="SM00181">
    <property type="entry name" value="EGF"/>
    <property type="match status" value="2"/>
</dbReference>
<dbReference type="AlphaFoldDB" id="A0A7E6EP04"/>
<dbReference type="PANTHER" id="PTHR23244:SF471">
    <property type="entry name" value="GUANINE NUCLEOTIDE-BINDING PROTEIN SUBUNIT BETA 1-RELATED"/>
    <property type="match status" value="1"/>
</dbReference>
<keyword evidence="2" id="KW-0677">Repeat</keyword>
<evidence type="ECO:0000256" key="3">
    <source>
        <dbReference type="ARBA" id="ARBA00023157"/>
    </source>
</evidence>
<evidence type="ECO:0000256" key="1">
    <source>
        <dbReference type="ARBA" id="ARBA00022441"/>
    </source>
</evidence>
<evidence type="ECO:0000313" key="7">
    <source>
        <dbReference type="RefSeq" id="XP_036356660.1"/>
    </source>
</evidence>
<dbReference type="PROSITE" id="PS01186">
    <property type="entry name" value="EGF_2"/>
    <property type="match status" value="1"/>
</dbReference>
<comment type="caution">
    <text evidence="4">Lacks conserved residue(s) required for the propagation of feature annotation.</text>
</comment>
<dbReference type="Gene3D" id="2.120.10.80">
    <property type="entry name" value="Kelch-type beta propeller"/>
    <property type="match status" value="2"/>
</dbReference>
<name>A0A7E6EP04_9MOLL</name>
<dbReference type="PROSITE" id="PS00022">
    <property type="entry name" value="EGF_1"/>
    <property type="match status" value="1"/>
</dbReference>
<proteinExistence type="predicted"/>
<dbReference type="Proteomes" id="UP000515154">
    <property type="component" value="Linkage group LG1"/>
</dbReference>
<dbReference type="Gene3D" id="2.10.25.10">
    <property type="entry name" value="Laminin"/>
    <property type="match status" value="1"/>
</dbReference>
<dbReference type="SUPFAM" id="SSF117281">
    <property type="entry name" value="Kelch motif"/>
    <property type="match status" value="1"/>
</dbReference>
<dbReference type="InterPro" id="IPR015915">
    <property type="entry name" value="Kelch-typ_b-propeller"/>
</dbReference>
<gene>
    <name evidence="7" type="primary">LOC115226022</name>
</gene>
<protein>
    <submittedName>
        <fullName evidence="7">Multiple epidermal growth factor-like domains protein 8</fullName>
    </submittedName>
</protein>
<feature type="domain" description="EGF-like" evidence="5">
    <location>
        <begin position="166"/>
        <end position="200"/>
    </location>
</feature>
<evidence type="ECO:0000256" key="4">
    <source>
        <dbReference type="PROSITE-ProRule" id="PRU00076"/>
    </source>
</evidence>
<keyword evidence="4" id="KW-0245">EGF-like domain</keyword>
<organism evidence="6 7">
    <name type="scientific">Octopus sinensis</name>
    <name type="common">East Asian common octopus</name>
    <dbReference type="NCBI Taxonomy" id="2607531"/>
    <lineage>
        <taxon>Eukaryota</taxon>
        <taxon>Metazoa</taxon>
        <taxon>Spiralia</taxon>
        <taxon>Lophotrochozoa</taxon>
        <taxon>Mollusca</taxon>
        <taxon>Cephalopoda</taxon>
        <taxon>Coleoidea</taxon>
        <taxon>Octopodiformes</taxon>
        <taxon>Octopoda</taxon>
        <taxon>Incirrata</taxon>
        <taxon>Octopodidae</taxon>
        <taxon>Octopus</taxon>
    </lineage>
</organism>
<dbReference type="Pfam" id="PF07974">
    <property type="entry name" value="EGF_2"/>
    <property type="match status" value="1"/>
</dbReference>